<dbReference type="PANTHER" id="PTHR39468">
    <property type="entry name" value="CHROMOSOME 7, WHOLE GENOME SHOTGUN SEQUENCE"/>
    <property type="match status" value="1"/>
</dbReference>
<keyword evidence="4" id="KW-1185">Reference proteome</keyword>
<proteinExistence type="predicted"/>
<protein>
    <recommendedName>
        <fullName evidence="2">Mtf2-like C-terminal domain-containing protein</fullName>
    </recommendedName>
</protein>
<organism evidence="3 4">
    <name type="scientific">Achaetomium macrosporum</name>
    <dbReference type="NCBI Taxonomy" id="79813"/>
    <lineage>
        <taxon>Eukaryota</taxon>
        <taxon>Fungi</taxon>
        <taxon>Dikarya</taxon>
        <taxon>Ascomycota</taxon>
        <taxon>Pezizomycotina</taxon>
        <taxon>Sordariomycetes</taxon>
        <taxon>Sordariomycetidae</taxon>
        <taxon>Sordariales</taxon>
        <taxon>Chaetomiaceae</taxon>
        <taxon>Achaetomium</taxon>
    </lineage>
</organism>
<dbReference type="Pfam" id="PF19189">
    <property type="entry name" value="Mtf2"/>
    <property type="match status" value="1"/>
</dbReference>
<dbReference type="GO" id="GO:0005739">
    <property type="term" value="C:mitochondrion"/>
    <property type="evidence" value="ECO:0007669"/>
    <property type="project" value="InterPro"/>
</dbReference>
<reference evidence="3" key="2">
    <citation type="submission" date="2023-05" db="EMBL/GenBank/DDBJ databases">
        <authorList>
            <consortium name="Lawrence Berkeley National Laboratory"/>
            <person name="Steindorff A."/>
            <person name="Hensen N."/>
            <person name="Bonometti L."/>
            <person name="Westerberg I."/>
            <person name="Brannstrom I.O."/>
            <person name="Guillou S."/>
            <person name="Cros-Aarteil S."/>
            <person name="Calhoun S."/>
            <person name="Haridas S."/>
            <person name="Kuo A."/>
            <person name="Mondo S."/>
            <person name="Pangilinan J."/>
            <person name="Riley R."/>
            <person name="Labutti K."/>
            <person name="Andreopoulos B."/>
            <person name="Lipzen A."/>
            <person name="Chen C."/>
            <person name="Yanf M."/>
            <person name="Daum C."/>
            <person name="Ng V."/>
            <person name="Clum A."/>
            <person name="Ohm R."/>
            <person name="Martin F."/>
            <person name="Silar P."/>
            <person name="Natvig D."/>
            <person name="Lalanne C."/>
            <person name="Gautier V."/>
            <person name="Ament-Velasquez S.L."/>
            <person name="Kruys A."/>
            <person name="Hutchinson M.I."/>
            <person name="Powell A.J."/>
            <person name="Barry K."/>
            <person name="Miller A.N."/>
            <person name="Grigoriev I.V."/>
            <person name="Debuchy R."/>
            <person name="Gladieux P."/>
            <person name="Thoren M.H."/>
            <person name="Johannesson H."/>
        </authorList>
    </citation>
    <scope>NUCLEOTIDE SEQUENCE</scope>
    <source>
        <strain evidence="3">CBS 532.94</strain>
    </source>
</reference>
<evidence type="ECO:0000259" key="2">
    <source>
        <dbReference type="Pfam" id="PF19189"/>
    </source>
</evidence>
<gene>
    <name evidence="3" type="ORF">C8A03DRAFT_45507</name>
</gene>
<dbReference type="PANTHER" id="PTHR39468:SF1">
    <property type="entry name" value="MTF2-LIKE C-TERMINAL DOMAIN-CONTAINING PROTEIN"/>
    <property type="match status" value="1"/>
</dbReference>
<name>A0AAN7C8V8_9PEZI</name>
<dbReference type="EMBL" id="MU860188">
    <property type="protein sequence ID" value="KAK4236513.1"/>
    <property type="molecule type" value="Genomic_DNA"/>
</dbReference>
<sequence>MSTTLLPFLYQTRTLQRLAQSGHSTPAFRALLHSTARSNRRRDRPRPHPPRHDDIPFELPEGYDYPGKDQQPEEEVEPGGVRSTITPQERDVFSRIFEEIASRNQTCPPPAASSAPPPSDNAVTPASTSEEAATVSQPSNLGFTDSDDFNVRTNEPNPETIRSTINIIVQDAAEVQTNSRRNIKKPFGPLHPLDQTSAASEWEKALLRFPPSLRRAARMALGTMEEDQAVRKFGSPAASAEASMGEENRAGAQIDLALDPLSKSVRNEALRREERVRVETKMREAKTDFELWDVLEEEVFPMVQKLGIDEASSKANTRSRKTDKSKLPLNIYGPLYPAYLLNALRLFDTQFSRSSPLALHILPRVKALGPASYVLGVSTPFYNELARILWNRYGDPTAVLNLFEEMRVAGLYLDEGTRGVVRSIDHFMGSVQQGKWGPFLREVVSLPEYQFAVSPRIRHWLKTINSHITERRNELVE</sequence>
<feature type="compositionally biased region" description="Polar residues" evidence="1">
    <location>
        <begin position="121"/>
        <end position="143"/>
    </location>
</feature>
<dbReference type="InterPro" id="IPR040009">
    <property type="entry name" value="Mtf2/C5D6.12-like"/>
</dbReference>
<feature type="region of interest" description="Disordered" evidence="1">
    <location>
        <begin position="105"/>
        <end position="158"/>
    </location>
</feature>
<dbReference type="InterPro" id="IPR043837">
    <property type="entry name" value="Mtf2-like_C"/>
</dbReference>
<feature type="domain" description="Mtf2-like C-terminal" evidence="2">
    <location>
        <begin position="276"/>
        <end position="430"/>
    </location>
</feature>
<evidence type="ECO:0000313" key="3">
    <source>
        <dbReference type="EMBL" id="KAK4236513.1"/>
    </source>
</evidence>
<reference evidence="3" key="1">
    <citation type="journal article" date="2023" name="Mol. Phylogenet. Evol.">
        <title>Genome-scale phylogeny and comparative genomics of the fungal order Sordariales.</title>
        <authorList>
            <person name="Hensen N."/>
            <person name="Bonometti L."/>
            <person name="Westerberg I."/>
            <person name="Brannstrom I.O."/>
            <person name="Guillou S."/>
            <person name="Cros-Aarteil S."/>
            <person name="Calhoun S."/>
            <person name="Haridas S."/>
            <person name="Kuo A."/>
            <person name="Mondo S."/>
            <person name="Pangilinan J."/>
            <person name="Riley R."/>
            <person name="LaButti K."/>
            <person name="Andreopoulos B."/>
            <person name="Lipzen A."/>
            <person name="Chen C."/>
            <person name="Yan M."/>
            <person name="Daum C."/>
            <person name="Ng V."/>
            <person name="Clum A."/>
            <person name="Steindorff A."/>
            <person name="Ohm R.A."/>
            <person name="Martin F."/>
            <person name="Silar P."/>
            <person name="Natvig D.O."/>
            <person name="Lalanne C."/>
            <person name="Gautier V."/>
            <person name="Ament-Velasquez S.L."/>
            <person name="Kruys A."/>
            <person name="Hutchinson M.I."/>
            <person name="Powell A.J."/>
            <person name="Barry K."/>
            <person name="Miller A.N."/>
            <person name="Grigoriev I.V."/>
            <person name="Debuchy R."/>
            <person name="Gladieux P."/>
            <person name="Hiltunen Thoren M."/>
            <person name="Johannesson H."/>
        </authorList>
    </citation>
    <scope>NUCLEOTIDE SEQUENCE</scope>
    <source>
        <strain evidence="3">CBS 532.94</strain>
    </source>
</reference>
<feature type="compositionally biased region" description="Basic residues" evidence="1">
    <location>
        <begin position="38"/>
        <end position="49"/>
    </location>
</feature>
<feature type="region of interest" description="Disordered" evidence="1">
    <location>
        <begin position="34"/>
        <end position="89"/>
    </location>
</feature>
<accession>A0AAN7C8V8</accession>
<comment type="caution">
    <text evidence="3">The sequence shown here is derived from an EMBL/GenBank/DDBJ whole genome shotgun (WGS) entry which is preliminary data.</text>
</comment>
<evidence type="ECO:0000256" key="1">
    <source>
        <dbReference type="SAM" id="MobiDB-lite"/>
    </source>
</evidence>
<dbReference type="AlphaFoldDB" id="A0AAN7C8V8"/>
<evidence type="ECO:0000313" key="4">
    <source>
        <dbReference type="Proteomes" id="UP001303760"/>
    </source>
</evidence>
<dbReference type="Proteomes" id="UP001303760">
    <property type="component" value="Unassembled WGS sequence"/>
</dbReference>
<feature type="compositionally biased region" description="Pro residues" evidence="1">
    <location>
        <begin position="107"/>
        <end position="119"/>
    </location>
</feature>